<dbReference type="InterPro" id="IPR016169">
    <property type="entry name" value="FAD-bd_PCMH_sub2"/>
</dbReference>
<evidence type="ECO:0000256" key="20">
    <source>
        <dbReference type="HAMAP-Rule" id="MF_00367"/>
    </source>
</evidence>
<dbReference type="Proteomes" id="UP000054051">
    <property type="component" value="Unassembled WGS sequence"/>
</dbReference>
<dbReference type="eggNOG" id="COG0812">
    <property type="taxonomic scope" value="Bacteria"/>
</dbReference>
<comment type="cofactor">
    <cofactor evidence="1 19">
        <name>FAD</name>
        <dbReference type="ChEBI" id="CHEBI:57692"/>
    </cofactor>
</comment>
<dbReference type="InterPro" id="IPR009019">
    <property type="entry name" value="KH_sf_prok-type"/>
</dbReference>
<dbReference type="Gene3D" id="3.30.43.10">
    <property type="entry name" value="Uridine Diphospho-n-acetylenolpyruvylglucosamine Reductase, domain 2"/>
    <property type="match status" value="1"/>
</dbReference>
<keyword evidence="7 19" id="KW-0285">Flavoprotein</keyword>
<comment type="pathway">
    <text evidence="3 19">Cell wall biogenesis; peptidoglycan biosynthesis.</text>
</comment>
<keyword evidence="17 19" id="KW-0961">Cell wall biogenesis/degradation</keyword>
<evidence type="ECO:0000313" key="24">
    <source>
        <dbReference type="EMBL" id="CCD28669.1"/>
    </source>
</evidence>
<dbReference type="GO" id="GO:0003924">
    <property type="term" value="F:GTPase activity"/>
    <property type="evidence" value="ECO:0007669"/>
    <property type="project" value="UniProtKB-UniRule"/>
</dbReference>
<dbReference type="GO" id="GO:0009252">
    <property type="term" value="P:peptidoglycan biosynthetic process"/>
    <property type="evidence" value="ECO:0007669"/>
    <property type="project" value="UniProtKB-UniRule"/>
</dbReference>
<dbReference type="eggNOG" id="COG1159">
    <property type="taxonomic scope" value="Bacteria"/>
</dbReference>
<keyword evidence="12 19" id="KW-0133">Cell shape</keyword>
<dbReference type="Pfam" id="PF01926">
    <property type="entry name" value="MMR_HSR1"/>
    <property type="match status" value="1"/>
</dbReference>
<accession>G2J7C8</accession>
<feature type="region of interest" description="G3" evidence="21">
    <location>
        <begin position="59"/>
        <end position="62"/>
    </location>
</feature>
<dbReference type="GO" id="GO:0005886">
    <property type="term" value="C:plasma membrane"/>
    <property type="evidence" value="ECO:0007669"/>
    <property type="project" value="UniProtKB-SubCell"/>
</dbReference>
<dbReference type="SUPFAM" id="SSF56194">
    <property type="entry name" value="Uridine diphospho-N-Acetylenolpyruvylglucosamine reductase, MurB, C-terminal domain"/>
    <property type="match status" value="1"/>
</dbReference>
<dbReference type="InterPro" id="IPR015946">
    <property type="entry name" value="KH_dom-like_a/b"/>
</dbReference>
<dbReference type="UniPathway" id="UPA00219"/>
<dbReference type="EC" id="1.3.1.98" evidence="19"/>
<keyword evidence="6 19" id="KW-0132">Cell division</keyword>
<dbReference type="NCBIfam" id="TIGR00231">
    <property type="entry name" value="small_GTP"/>
    <property type="match status" value="1"/>
</dbReference>
<evidence type="ECO:0000256" key="3">
    <source>
        <dbReference type="ARBA" id="ARBA00004752"/>
    </source>
</evidence>
<dbReference type="Gene3D" id="3.30.300.20">
    <property type="match status" value="1"/>
</dbReference>
<dbReference type="HAMAP" id="MF_00037">
    <property type="entry name" value="MurB"/>
    <property type="match status" value="1"/>
</dbReference>
<keyword evidence="16 19" id="KW-0131">Cell cycle</keyword>
<dbReference type="InterPro" id="IPR030388">
    <property type="entry name" value="G_ERA_dom"/>
</dbReference>
<dbReference type="InterPro" id="IPR006094">
    <property type="entry name" value="Oxid_FAD_bind_N"/>
</dbReference>
<dbReference type="PROSITE" id="PS51387">
    <property type="entry name" value="FAD_PCMH"/>
    <property type="match status" value="1"/>
</dbReference>
<keyword evidence="11 20" id="KW-0694">RNA-binding</keyword>
<feature type="binding site" evidence="20">
    <location>
        <begin position="59"/>
        <end position="63"/>
    </location>
    <ligand>
        <name>GTP</name>
        <dbReference type="ChEBI" id="CHEBI:37565"/>
    </ligand>
</feature>
<feature type="region of interest" description="G5" evidence="21">
    <location>
        <begin position="150"/>
        <end position="152"/>
    </location>
</feature>
<keyword evidence="20" id="KW-0690">Ribosome biogenesis</keyword>
<keyword evidence="20" id="KW-1003">Cell membrane</keyword>
<keyword evidence="15 20" id="KW-0342">GTP-binding</keyword>
<keyword evidence="13 19" id="KW-0573">Peptidoglycan synthesis</keyword>
<protein>
    <recommendedName>
        <fullName evidence="19 20">Multifunctional fusion protein</fullName>
    </recommendedName>
    <domain>
        <recommendedName>
            <fullName evidence="19">UDP-N-acetylenolpyruvoylglucosamine reductase</fullName>
            <ecNumber evidence="19">1.3.1.98</ecNumber>
        </recommendedName>
        <alternativeName>
            <fullName evidence="19">UDP-N-acetylmuramate dehydrogenase</fullName>
        </alternativeName>
    </domain>
    <domain>
        <recommendedName>
            <fullName evidence="20">GTPase Era</fullName>
        </recommendedName>
    </domain>
</protein>
<comment type="function">
    <text evidence="20">An essential GTPase that binds both GDP and GTP, with rapid nucleotide exchange. Plays a role in 16S rRNA processing and 30S ribosomal subunit biogenesis and possibly also in cell cycle regulation and energy metabolism.</text>
</comment>
<dbReference type="HAMAP" id="MF_00367">
    <property type="entry name" value="GTPase_Era"/>
    <property type="match status" value="1"/>
</dbReference>
<dbReference type="InterPro" id="IPR027417">
    <property type="entry name" value="P-loop_NTPase"/>
</dbReference>
<dbReference type="NCBIfam" id="TIGR00179">
    <property type="entry name" value="murB"/>
    <property type="match status" value="1"/>
</dbReference>
<dbReference type="SUPFAM" id="SSF54814">
    <property type="entry name" value="Prokaryotic type KH domain (KH-domain type II)"/>
    <property type="match status" value="1"/>
</dbReference>
<comment type="similarity">
    <text evidence="4 20 21">Belongs to the TRAFAC class TrmE-Era-EngA-EngB-Septin-like GTPase superfamily. Era GTPase family.</text>
</comment>
<dbReference type="SUPFAM" id="SSF52540">
    <property type="entry name" value="P-loop containing nucleoside triphosphate hydrolases"/>
    <property type="match status" value="1"/>
</dbReference>
<comment type="function">
    <text evidence="2 19">Cell wall formation.</text>
</comment>
<evidence type="ECO:0000256" key="13">
    <source>
        <dbReference type="ARBA" id="ARBA00022984"/>
    </source>
</evidence>
<dbReference type="InterPro" id="IPR016167">
    <property type="entry name" value="FAD-bd_PCMH_sub1"/>
</dbReference>
<evidence type="ECO:0000256" key="17">
    <source>
        <dbReference type="ARBA" id="ARBA00023316"/>
    </source>
</evidence>
<dbReference type="NCBIfam" id="NF000908">
    <property type="entry name" value="PRK00089.1"/>
    <property type="match status" value="1"/>
</dbReference>
<dbReference type="GO" id="GO:0042274">
    <property type="term" value="P:ribosomal small subunit biogenesis"/>
    <property type="evidence" value="ECO:0007669"/>
    <property type="project" value="UniProtKB-UniRule"/>
</dbReference>
<keyword evidence="8 20" id="KW-0547">Nucleotide-binding</keyword>
<dbReference type="AlphaFoldDB" id="G2J7C8"/>
<dbReference type="NCBIfam" id="NF000755">
    <property type="entry name" value="PRK00046.1"/>
    <property type="match status" value="1"/>
</dbReference>
<evidence type="ECO:0000256" key="12">
    <source>
        <dbReference type="ARBA" id="ARBA00022960"/>
    </source>
</evidence>
<feature type="active site" description="Proton donor" evidence="19">
    <location>
        <position position="522"/>
    </location>
</feature>
<evidence type="ECO:0000256" key="5">
    <source>
        <dbReference type="ARBA" id="ARBA00022490"/>
    </source>
</evidence>
<keyword evidence="10 19" id="KW-0521">NADP</keyword>
<reference evidence="24 25" key="1">
    <citation type="submission" date="2011-08" db="EMBL/GenBank/DDBJ databases">
        <title>The genome of the obligate endobacterium of an arbuscular mycorrhizal fungus reveals an interphylum network of nutritional interactions.</title>
        <authorList>
            <person name="Ghignone S."/>
            <person name="Salvioli A."/>
            <person name="Anca I."/>
            <person name="Lumini E."/>
            <person name="Ortu G."/>
            <person name="Petiti L."/>
            <person name="Cruveiller S."/>
            <person name="Bianciotto V."/>
            <person name="Piffanelli P."/>
            <person name="Lanfranco L."/>
            <person name="Bonfante P."/>
        </authorList>
    </citation>
    <scope>NUCLEOTIDE SEQUENCE [LARGE SCALE GENOMIC DNA]</scope>
    <source>
        <strain evidence="24 25">BEG34</strain>
    </source>
</reference>
<feature type="domain" description="FAD-binding PCMH-type" evidence="22">
    <location>
        <begin position="296"/>
        <end position="472"/>
    </location>
</feature>
<comment type="catalytic activity">
    <reaction evidence="18 19">
        <text>UDP-N-acetyl-alpha-D-muramate + NADP(+) = UDP-N-acetyl-3-O-(1-carboxyvinyl)-alpha-D-glucosamine + NADPH + H(+)</text>
        <dbReference type="Rhea" id="RHEA:12248"/>
        <dbReference type="ChEBI" id="CHEBI:15378"/>
        <dbReference type="ChEBI" id="CHEBI:57783"/>
        <dbReference type="ChEBI" id="CHEBI:58349"/>
        <dbReference type="ChEBI" id="CHEBI:68483"/>
        <dbReference type="ChEBI" id="CHEBI:70757"/>
        <dbReference type="EC" id="1.3.1.98"/>
    </reaction>
</comment>
<dbReference type="InterPro" id="IPR004044">
    <property type="entry name" value="KH_dom_type_2"/>
</dbReference>
<evidence type="ECO:0000256" key="1">
    <source>
        <dbReference type="ARBA" id="ARBA00001974"/>
    </source>
</evidence>
<dbReference type="PROSITE" id="PS51713">
    <property type="entry name" value="G_ERA"/>
    <property type="match status" value="1"/>
</dbReference>
<dbReference type="GO" id="GO:0008360">
    <property type="term" value="P:regulation of cell shape"/>
    <property type="evidence" value="ECO:0007669"/>
    <property type="project" value="UniProtKB-KW"/>
</dbReference>
<proteinExistence type="inferred from homology"/>
<dbReference type="Pfam" id="PF07650">
    <property type="entry name" value="KH_2"/>
    <property type="match status" value="1"/>
</dbReference>
<comment type="subcellular location">
    <subcellularLocation>
        <location evidence="20">Cytoplasm</location>
    </subcellularLocation>
    <subcellularLocation>
        <location evidence="20">Cell membrane</location>
        <topology evidence="20">Peripheral membrane protein</topology>
    </subcellularLocation>
</comment>
<dbReference type="GO" id="GO:0070181">
    <property type="term" value="F:small ribosomal subunit rRNA binding"/>
    <property type="evidence" value="ECO:0007669"/>
    <property type="project" value="UniProtKB-UniRule"/>
</dbReference>
<feature type="active site" evidence="19">
    <location>
        <position position="618"/>
    </location>
</feature>
<keyword evidence="5 20" id="KW-0963">Cytoplasm</keyword>
<gene>
    <name evidence="20 24" type="primary">era</name>
    <name evidence="19 24" type="synonym">murB</name>
    <name evidence="24" type="ORF">CAGGBEG34_1200003</name>
</gene>
<dbReference type="GO" id="GO:0008762">
    <property type="term" value="F:UDP-N-acetylmuramate dehydrogenase activity"/>
    <property type="evidence" value="ECO:0007669"/>
    <property type="project" value="UniProtKB-UniRule"/>
</dbReference>
<feature type="region of interest" description="G4" evidence="21">
    <location>
        <begin position="120"/>
        <end position="123"/>
    </location>
</feature>
<dbReference type="Gene3D" id="3.40.50.300">
    <property type="entry name" value="P-loop containing nucleotide triphosphate hydrolases"/>
    <property type="match status" value="1"/>
</dbReference>
<feature type="region of interest" description="G1" evidence="21">
    <location>
        <begin position="12"/>
        <end position="19"/>
    </location>
</feature>
<keyword evidence="20" id="KW-0699">rRNA-binding</keyword>
<keyword evidence="14 19" id="KW-0560">Oxidoreductase</keyword>
<evidence type="ECO:0000256" key="21">
    <source>
        <dbReference type="PROSITE-ProRule" id="PRU01050"/>
    </source>
</evidence>
<evidence type="ECO:0000256" key="15">
    <source>
        <dbReference type="ARBA" id="ARBA00023134"/>
    </source>
</evidence>
<evidence type="ECO:0000259" key="23">
    <source>
        <dbReference type="PROSITE" id="PS51713"/>
    </source>
</evidence>
<dbReference type="GO" id="GO:0071555">
    <property type="term" value="P:cell wall organization"/>
    <property type="evidence" value="ECO:0007669"/>
    <property type="project" value="UniProtKB-KW"/>
</dbReference>
<dbReference type="GO" id="GO:0051301">
    <property type="term" value="P:cell division"/>
    <property type="evidence" value="ECO:0007669"/>
    <property type="project" value="UniProtKB-KW"/>
</dbReference>
<evidence type="ECO:0000259" key="22">
    <source>
        <dbReference type="PROSITE" id="PS51387"/>
    </source>
</evidence>
<evidence type="ECO:0000256" key="11">
    <source>
        <dbReference type="ARBA" id="ARBA00022884"/>
    </source>
</evidence>
<dbReference type="InterPro" id="IPR036635">
    <property type="entry name" value="MurB_C_sf"/>
</dbReference>
<evidence type="ECO:0000256" key="2">
    <source>
        <dbReference type="ARBA" id="ARBA00003921"/>
    </source>
</evidence>
<dbReference type="CDD" id="cd22534">
    <property type="entry name" value="KH-II_Era"/>
    <property type="match status" value="1"/>
</dbReference>
<dbReference type="InterPro" id="IPR005662">
    <property type="entry name" value="GTPase_Era-like"/>
</dbReference>
<evidence type="ECO:0000256" key="9">
    <source>
        <dbReference type="ARBA" id="ARBA00022827"/>
    </source>
</evidence>
<dbReference type="GO" id="GO:0071949">
    <property type="term" value="F:FAD binding"/>
    <property type="evidence" value="ECO:0007669"/>
    <property type="project" value="InterPro"/>
</dbReference>
<dbReference type="InterPro" id="IPR006073">
    <property type="entry name" value="GTP-bd"/>
</dbReference>
<keyword evidence="25" id="KW-1185">Reference proteome</keyword>
<keyword evidence="9 19" id="KW-0274">FAD</keyword>
<dbReference type="GO" id="GO:0005525">
    <property type="term" value="F:GTP binding"/>
    <property type="evidence" value="ECO:0007669"/>
    <property type="project" value="UniProtKB-UniRule"/>
</dbReference>
<dbReference type="Gene3D" id="3.90.78.10">
    <property type="entry name" value="UDP-N-acetylenolpyruvoylglucosamine reductase, C-terminal domain"/>
    <property type="match status" value="1"/>
</dbReference>
<evidence type="ECO:0000256" key="14">
    <source>
        <dbReference type="ARBA" id="ARBA00023002"/>
    </source>
</evidence>
<dbReference type="PANTHER" id="PTHR21071">
    <property type="entry name" value="UDP-N-ACETYLENOLPYRUVOYLGLUCOSAMINE REDUCTASE"/>
    <property type="match status" value="1"/>
</dbReference>
<comment type="subunit">
    <text evidence="20">Monomer.</text>
</comment>
<evidence type="ECO:0000256" key="19">
    <source>
        <dbReference type="HAMAP-Rule" id="MF_00037"/>
    </source>
</evidence>
<dbReference type="PANTHER" id="PTHR21071:SF4">
    <property type="entry name" value="UDP-N-ACETYLENOLPYRUVOYLGLUCOSAMINE REDUCTASE"/>
    <property type="match status" value="1"/>
</dbReference>
<comment type="caution">
    <text evidence="24">The sequence shown here is derived from an EMBL/GenBank/DDBJ whole genome shotgun (WGS) entry which is preliminary data.</text>
</comment>
<organism evidence="24 25">
    <name type="scientific">Candidatus Glomeribacter gigasporarum BEG34</name>
    <dbReference type="NCBI Taxonomy" id="1070319"/>
    <lineage>
        <taxon>Bacteria</taxon>
        <taxon>Pseudomonadati</taxon>
        <taxon>Pseudomonadota</taxon>
        <taxon>Betaproteobacteria</taxon>
        <taxon>Burkholderiales</taxon>
        <taxon>Burkholderiaceae</taxon>
        <taxon>Candidatus Glomeribacter</taxon>
    </lineage>
</organism>
<dbReference type="Pfam" id="PF01565">
    <property type="entry name" value="FAD_binding_4"/>
    <property type="match status" value="1"/>
</dbReference>
<evidence type="ECO:0000256" key="10">
    <source>
        <dbReference type="ARBA" id="ARBA00022857"/>
    </source>
</evidence>
<feature type="domain" description="Era-type G" evidence="23">
    <location>
        <begin position="4"/>
        <end position="171"/>
    </location>
</feature>
<feature type="binding site" evidence="20">
    <location>
        <begin position="12"/>
        <end position="19"/>
    </location>
    <ligand>
        <name>GTP</name>
        <dbReference type="ChEBI" id="CHEBI:37565"/>
    </ligand>
</feature>
<dbReference type="SUPFAM" id="SSF56176">
    <property type="entry name" value="FAD-binding/transporter-associated domain-like"/>
    <property type="match status" value="1"/>
</dbReference>
<evidence type="ECO:0000256" key="8">
    <source>
        <dbReference type="ARBA" id="ARBA00022741"/>
    </source>
</evidence>
<evidence type="ECO:0000256" key="6">
    <source>
        <dbReference type="ARBA" id="ARBA00022618"/>
    </source>
</evidence>
<evidence type="ECO:0000313" key="25">
    <source>
        <dbReference type="Proteomes" id="UP000054051"/>
    </source>
</evidence>
<evidence type="ECO:0000256" key="18">
    <source>
        <dbReference type="ARBA" id="ARBA00048914"/>
    </source>
</evidence>
<dbReference type="Pfam" id="PF02873">
    <property type="entry name" value="MurB_C"/>
    <property type="match status" value="1"/>
</dbReference>
<evidence type="ECO:0000256" key="16">
    <source>
        <dbReference type="ARBA" id="ARBA00023306"/>
    </source>
</evidence>
<dbReference type="Gene3D" id="3.30.465.10">
    <property type="match status" value="1"/>
</dbReference>
<dbReference type="InterPro" id="IPR003170">
    <property type="entry name" value="MurB"/>
</dbReference>
<feature type="region of interest" description="G2" evidence="21">
    <location>
        <begin position="38"/>
        <end position="42"/>
    </location>
</feature>
<feature type="binding site" evidence="20">
    <location>
        <begin position="120"/>
        <end position="123"/>
    </location>
    <ligand>
        <name>GTP</name>
        <dbReference type="ChEBI" id="CHEBI:37565"/>
    </ligand>
</feature>
<dbReference type="EMBL" id="CAFB01000023">
    <property type="protein sequence ID" value="CCD28669.1"/>
    <property type="molecule type" value="Genomic_DNA"/>
</dbReference>
<sequence>MTFRCGTIAIVGRPNVGKSTLLNALIQQKISITSRKAQTTRYRIQGIYTCAEAQYIFVDTPGFQTRYGGPLNQSLNRIVTAALSAVDVCLFVVEAGRYDARDQQALAQIDAALTTLLIANKVDRLADKGGLLPFLQRLRAARAFCEMLPISAKRPDDIEKCRQILLPYLPVKAPVYPEDTLTDCSERFLAAETLREKVFRFTGDELPYTSAVRIERFEQKGSLRRIFAAILVERDSHKAMIIGERGQKLKQMGVQARLDLERLFGGPVYLNTLGQSKTGGNIKPPRLLTDYPLRAHNAFGFEVRARYAQAIECEAALACARVDPRLKGLPRLILGGGSNIVLTRDFDGIVWLIAQRGRRLVHEDADAWLIEAGAGERWHDFVQWTLECGWPGLENLALIPGTVGAAPVQNIGAYGLEMSERFFQLRALDMKTGKALHLNAAACRFAYRDSFFKQCESGRFVIVSVVFRLPKRWQPRCAYPEIERILAERGIVKPSPRDVFDAVVAARQSKLPDPAQAGNAGSFFKNPLLRPADFEALSGREPDLAAHPLPNGQIKLAAGQLIERCGWKGRALGRAAVHARHALVIINNGNACGADILKLAEVIQRDVYRRFGVRLEPEPTII</sequence>
<dbReference type="InterPro" id="IPR005225">
    <property type="entry name" value="Small_GTP-bd"/>
</dbReference>
<keyword evidence="20" id="KW-0472">Membrane</keyword>
<dbReference type="NCBIfam" id="TIGR00436">
    <property type="entry name" value="era"/>
    <property type="match status" value="1"/>
</dbReference>
<dbReference type="GO" id="GO:0005829">
    <property type="term" value="C:cytosol"/>
    <property type="evidence" value="ECO:0007669"/>
    <property type="project" value="TreeGrafter"/>
</dbReference>
<evidence type="ECO:0000256" key="4">
    <source>
        <dbReference type="ARBA" id="ARBA00007921"/>
    </source>
</evidence>
<dbReference type="InterPro" id="IPR011601">
    <property type="entry name" value="MurB_C"/>
</dbReference>
<dbReference type="InterPro" id="IPR036318">
    <property type="entry name" value="FAD-bd_PCMH-like_sf"/>
</dbReference>
<dbReference type="InterPro" id="IPR016166">
    <property type="entry name" value="FAD-bd_PCMH"/>
</dbReference>
<name>G2J7C8_9BURK</name>
<evidence type="ECO:0000256" key="7">
    <source>
        <dbReference type="ARBA" id="ARBA00022630"/>
    </source>
</evidence>
<dbReference type="STRING" id="1070319.CAGGBEG34_1200003"/>
<dbReference type="CDD" id="cd04163">
    <property type="entry name" value="Era"/>
    <property type="match status" value="1"/>
</dbReference>
<comment type="similarity">
    <text evidence="19">Belongs to the MurB family.</text>
</comment>
<feature type="active site" evidence="19">
    <location>
        <position position="448"/>
    </location>
</feature>